<gene>
    <name evidence="1" type="ORF">MNBD_GAMMA12-5</name>
</gene>
<sequence length="152" mass="17262">MVGLNHDFMIIESETFSLNNYEEYQETDHVEIHDDLLRYFADSISWVSSYNPCKEENTTGLCWYGSTLILPESVGKFESIISGWLLIFSEAPGIMTLKGGWFCSEGDPPDSGSYEKLSFRKIELVEKLSKLISYCESIRVSGGRRCLLHLGI</sequence>
<protein>
    <submittedName>
        <fullName evidence="1">Uncharacterized protein</fullName>
    </submittedName>
</protein>
<organism evidence="1">
    <name type="scientific">hydrothermal vent metagenome</name>
    <dbReference type="NCBI Taxonomy" id="652676"/>
    <lineage>
        <taxon>unclassified sequences</taxon>
        <taxon>metagenomes</taxon>
        <taxon>ecological metagenomes</taxon>
    </lineage>
</organism>
<reference evidence="1" key="1">
    <citation type="submission" date="2018-06" db="EMBL/GenBank/DDBJ databases">
        <authorList>
            <person name="Zhirakovskaya E."/>
        </authorList>
    </citation>
    <scope>NUCLEOTIDE SEQUENCE</scope>
</reference>
<dbReference type="EMBL" id="UOFL01000181">
    <property type="protein sequence ID" value="VAW79761.1"/>
    <property type="molecule type" value="Genomic_DNA"/>
</dbReference>
<name>A0A3B0YK28_9ZZZZ</name>
<accession>A0A3B0YK28</accession>
<proteinExistence type="predicted"/>
<dbReference type="AlphaFoldDB" id="A0A3B0YK28"/>
<evidence type="ECO:0000313" key="1">
    <source>
        <dbReference type="EMBL" id="VAW79761.1"/>
    </source>
</evidence>